<sequence length="1038" mass="117662">MFKISAIINFMALLRLCGSTDLNVEHTHAFPIEIYSTAESTVLISPLKEDVCCGETIVFEGGVGKLNLKKCSKYITCVKSPEFRKTILETDCKEGYPSTMGCLKTITTGEGKALQTNKCFCTKHGAVCSDGLFDVTCDNLKDAIITEDDEILFVDSNSDKLNTISIREVFLKANHIFDVIKDSPIDLESASIKSDHLIINLKNAKNRNCDVKIGSSVCSFVCKSENCKHQCIVKAAGNELKVKLFCGDFKKVFWLFRSDKPALSYVKSYASWRSHSATFCTLLIIDICIGYILIRLTTGLCYMLYNIVRSVFSVFNAAYFKYILSSSVPLFDSCEICKMYPTSIYDAYLHDRYCIQQLCPYCKDDVLDVDHIKLCTEKKRAIALLKNEKKSEIAEKVKIITREYKTSVWTNEMSRRRIPYKIWISTLIFLIIMTLIAPSSALMNKPCTKLVGRTAGCSSKHDSDSLGNDIDEHNHWSAIETGMLATLEKEHLNDEFASNAIHRLKTTDFHFNGNSEETLEILGKNCKSNGVCRTAALVSWASDVFKGNLQSFKTSEAGHHDSTLNVFIADAEAVYYLAYEYSTTNWDIQTESFFSCTETDCDKVCVKRTNEKHCEVFRKLRSKDTSWAHNPAWCWSINSGCTCAQGFIRQHPDSSVYNVYSVEKGILKALICMESNNVFIDCQVVDRTGTMHLGKNKLQVTRWALNLKPPKRIIVEVKSGSNKKHYSAITGPTCEKERCSLGDAGDFQFTNLSCNYSKYFNPSGVQVNLNYDFGKTPRWETSYPRSGANRFQKYRSLDTETLDHHVSLYNNELIYDEGTFGSFALELTVNDFEVYEILDDSTITDFKIARCVGEYISNKGAICTFLVTLENAEKTTVKVVSNDDSTFIQNDVQMIVSGQNGFRKFMYVRNNQQYYSFCIVHKKQKLCDNFKNNFTKPNYDWSVSTIKIKEEHTSTVGSECDMWFGLTCIFKRILDFFKTVWSCIIWVIIGLASSYIIKIVYDRYVAAVSHSESLPLVETKTAVFDSAIRKVAEKKINI</sequence>
<keyword evidence="1" id="KW-0812">Transmembrane</keyword>
<evidence type="ECO:0000313" key="3">
    <source>
        <dbReference type="EMBL" id="DBA56475.1"/>
    </source>
</evidence>
<evidence type="ECO:0000256" key="1">
    <source>
        <dbReference type="SAM" id="Phobius"/>
    </source>
</evidence>
<keyword evidence="1" id="KW-1133">Transmembrane helix</keyword>
<reference evidence="3" key="1">
    <citation type="journal article" date="2024" name="Microb. Genom.">
        <title>The hidden RNA viruses in Blattodea (cockroach and termite).</title>
        <authorList>
            <person name="Fan J."/>
            <person name="Jiang S."/>
            <person name="Li W."/>
            <person name="Li J."/>
            <person name="Pang R."/>
            <person name="Wu H."/>
        </authorList>
    </citation>
    <scope>NUCLEOTIDE SEQUENCE</scope>
    <source>
        <strain evidence="3">CN2014-2</strain>
    </source>
</reference>
<proteinExistence type="predicted"/>
<evidence type="ECO:0000259" key="2">
    <source>
        <dbReference type="Pfam" id="PF01561"/>
    </source>
</evidence>
<name>A0AAT9J9W9_9VIRU</name>
<keyword evidence="1" id="KW-0472">Membrane</keyword>
<dbReference type="GO" id="GO:0044423">
    <property type="term" value="C:virion component"/>
    <property type="evidence" value="ECO:0007669"/>
    <property type="project" value="InterPro"/>
</dbReference>
<feature type="transmembrane region" description="Helical" evidence="1">
    <location>
        <begin position="979"/>
        <end position="1001"/>
    </location>
</feature>
<organism evidence="3">
    <name type="scientific">Coptotermes formosanus bunya-like virus 2</name>
    <dbReference type="NCBI Taxonomy" id="3133451"/>
    <lineage>
        <taxon>Viruses</taxon>
        <taxon>Riboviria</taxon>
        <taxon>Orthornavirae</taxon>
        <taxon>Negarnaviricota</taxon>
        <taxon>Polyploviricotina</taxon>
        <taxon>Ellioviricetes</taxon>
        <taxon>Bunyavirales</taxon>
    </lineage>
</organism>
<accession>A0AAT9J9W9</accession>
<feature type="transmembrane region" description="Helical" evidence="1">
    <location>
        <begin position="282"/>
        <end position="305"/>
    </location>
</feature>
<dbReference type="Gene3D" id="1.10.8.1320">
    <property type="match status" value="1"/>
</dbReference>
<dbReference type="Pfam" id="PF01561">
    <property type="entry name" value="Hanta_Gc_N"/>
    <property type="match status" value="1"/>
</dbReference>
<dbReference type="InterPro" id="IPR002532">
    <property type="entry name" value="Hanta_Gc_N"/>
</dbReference>
<protein>
    <submittedName>
        <fullName evidence="3">Glycoprotein</fullName>
    </submittedName>
</protein>
<dbReference type="EMBL" id="BK067029">
    <property type="protein sequence ID" value="DBA56475.1"/>
    <property type="molecule type" value="Genomic_RNA"/>
</dbReference>
<feature type="transmembrane region" description="Helical" evidence="1">
    <location>
        <begin position="422"/>
        <end position="443"/>
    </location>
</feature>
<feature type="domain" description="Hantavirus glycoprotein Gc N-terminal" evidence="2">
    <location>
        <begin position="576"/>
        <end position="751"/>
    </location>
</feature>